<evidence type="ECO:0000313" key="2">
    <source>
        <dbReference type="Proteomes" id="UP000597444"/>
    </source>
</evidence>
<dbReference type="EMBL" id="BNJK01000002">
    <property type="protein sequence ID" value="GHO98527.1"/>
    <property type="molecule type" value="Genomic_DNA"/>
</dbReference>
<protein>
    <submittedName>
        <fullName evidence="1">Uncharacterized protein</fullName>
    </submittedName>
</protein>
<accession>A0A8J3N4S6</accession>
<comment type="caution">
    <text evidence="1">The sequence shown here is derived from an EMBL/GenBank/DDBJ whole genome shotgun (WGS) entry which is preliminary data.</text>
</comment>
<keyword evidence="2" id="KW-1185">Reference proteome</keyword>
<dbReference type="AlphaFoldDB" id="A0A8J3N4S6"/>
<evidence type="ECO:0000313" key="1">
    <source>
        <dbReference type="EMBL" id="GHO98527.1"/>
    </source>
</evidence>
<name>A0A8J3N4S6_9CHLR</name>
<gene>
    <name evidence="1" type="ORF">KSF_085750</name>
</gene>
<reference evidence="1" key="1">
    <citation type="submission" date="2020-10" db="EMBL/GenBank/DDBJ databases">
        <title>Taxonomic study of unclassified bacteria belonging to the class Ktedonobacteria.</title>
        <authorList>
            <person name="Yabe S."/>
            <person name="Wang C.M."/>
            <person name="Zheng Y."/>
            <person name="Sakai Y."/>
            <person name="Cavaletti L."/>
            <person name="Monciardini P."/>
            <person name="Donadio S."/>
        </authorList>
    </citation>
    <scope>NUCLEOTIDE SEQUENCE</scope>
    <source>
        <strain evidence="1">ID150040</strain>
    </source>
</reference>
<organism evidence="1 2">
    <name type="scientific">Reticulibacter mediterranei</name>
    <dbReference type="NCBI Taxonomy" id="2778369"/>
    <lineage>
        <taxon>Bacteria</taxon>
        <taxon>Bacillati</taxon>
        <taxon>Chloroflexota</taxon>
        <taxon>Ktedonobacteria</taxon>
        <taxon>Ktedonobacterales</taxon>
        <taxon>Reticulibacteraceae</taxon>
        <taxon>Reticulibacter</taxon>
    </lineage>
</organism>
<proteinExistence type="predicted"/>
<sequence length="133" mass="15869">MSVATSKQLDPAGTEVAHTTILEHTEVSAYYKRYWTQVKLAKRFAGKKRSGTEPTIKTDRDQAHVWQRYMKLNREELVDQLLLLERQYAQLNERWLNLNDHVLEWQLRAEQAERRFEQRQQIPVDVWPHPGQT</sequence>
<dbReference type="Proteomes" id="UP000597444">
    <property type="component" value="Unassembled WGS sequence"/>
</dbReference>